<proteinExistence type="predicted"/>
<name>A0A974BQG4_XENLA</name>
<accession>A0A974BQG4</accession>
<sequence length="137" mass="15473">MSEDLWPWFSPFHTGTCYPQHHCKPTTRYTEYCAPARHGSCLLASINLEFKPYFFRSVPSPTQSPSFVPPRISADRKLEVERKAHTHQHVALEISACESRRNGSICRGKFPCASEPLLTDCLAEGEITLRFSVCSPS</sequence>
<dbReference type="EMBL" id="KV467338">
    <property type="protein sequence ID" value="OCT56229.1"/>
    <property type="molecule type" value="Genomic_DNA"/>
</dbReference>
<reference evidence="1" key="1">
    <citation type="submission" date="2016-05" db="EMBL/GenBank/DDBJ databases">
        <title>WGS assembly of Xenopus laevis.</title>
        <authorList>
            <person name="Session A."/>
            <person name="Uno Y."/>
            <person name="Kwon T."/>
            <person name="Chapman J."/>
            <person name="Toyoda A."/>
            <person name="Takahashi S."/>
            <person name="Fukui A."/>
            <person name="Hikosaka A."/>
            <person name="Putnam N."/>
            <person name="Stites J."/>
            <person name="Van Heeringen S."/>
            <person name="Quigley I."/>
            <person name="Heinz S."/>
            <person name="Hellsten U."/>
            <person name="Lyons J."/>
            <person name="Suzuki A."/>
            <person name="Kondo M."/>
            <person name="Ogino H."/>
            <person name="Ochi H."/>
            <person name="Bogdanovic O."/>
            <person name="Lister R."/>
            <person name="Georgiou G."/>
            <person name="Paranjpe S."/>
            <person name="Van Kruijsbergen I."/>
            <person name="Mozaffari S."/>
            <person name="Shu S."/>
            <person name="Schmutz J."/>
            <person name="Jenkins J."/>
            <person name="Grimwood J."/>
            <person name="Carlson J."/>
            <person name="Mitros T."/>
            <person name="Simakov O."/>
            <person name="Heald R."/>
            <person name="Miller K."/>
            <person name="Haudenschild C."/>
            <person name="Kuroki Y."/>
            <person name="Tanaka T."/>
            <person name="Michiue T."/>
            <person name="Watanabe M."/>
            <person name="Kinoshita T."/>
            <person name="Ohta Y."/>
            <person name="Mawaribuchi S."/>
            <person name="Suzuki Y."/>
            <person name="Haramoto Y."/>
            <person name="Yamamoto T."/>
            <person name="Takagi C."/>
            <person name="Kitzman J."/>
            <person name="Shendure J."/>
            <person name="Nakayama T."/>
            <person name="Izutsu Y."/>
            <person name="Robert J."/>
            <person name="Dichmann D."/>
            <person name="Flajnik M."/>
            <person name="Houston D."/>
            <person name="Marcotte E."/>
            <person name="Wallingford J."/>
            <person name="Ito Y."/>
            <person name="Asashima M."/>
            <person name="Ueno N."/>
            <person name="Matsuda Y."/>
            <person name="Jan Veenstra G."/>
            <person name="Fujiyama A."/>
            <person name="Harland R."/>
            <person name="Taira M."/>
            <person name="Rokhsar D.S."/>
        </authorList>
    </citation>
    <scope>NUCLEOTIDE SEQUENCE</scope>
    <source>
        <strain evidence="1">J</strain>
        <tissue evidence="1">Blood</tissue>
    </source>
</reference>
<dbReference type="AlphaFoldDB" id="A0A974BQG4"/>
<evidence type="ECO:0000313" key="1">
    <source>
        <dbReference type="EMBL" id="OCT56229.1"/>
    </source>
</evidence>
<organism evidence="1">
    <name type="scientific">Xenopus laevis</name>
    <name type="common">African clawed frog</name>
    <dbReference type="NCBI Taxonomy" id="8355"/>
    <lineage>
        <taxon>Eukaryota</taxon>
        <taxon>Metazoa</taxon>
        <taxon>Chordata</taxon>
        <taxon>Craniata</taxon>
        <taxon>Vertebrata</taxon>
        <taxon>Euteleostomi</taxon>
        <taxon>Amphibia</taxon>
        <taxon>Batrachia</taxon>
        <taxon>Anura</taxon>
        <taxon>Pipoidea</taxon>
        <taxon>Pipidae</taxon>
        <taxon>Xenopodinae</taxon>
        <taxon>Xenopus</taxon>
        <taxon>Xenopus</taxon>
    </lineage>
</organism>
<gene>
    <name evidence="1" type="ORF">XELAEV_18000452mg</name>
</gene>
<protein>
    <submittedName>
        <fullName evidence="1">Uncharacterized protein</fullName>
    </submittedName>
</protein>
<dbReference type="Proteomes" id="UP000694892">
    <property type="component" value="Unassembled WGS sequence"/>
</dbReference>